<feature type="signal peptide" evidence="2">
    <location>
        <begin position="1"/>
        <end position="21"/>
    </location>
</feature>
<feature type="chain" id="PRO_5045454275" evidence="2">
    <location>
        <begin position="22"/>
        <end position="69"/>
    </location>
</feature>
<name>A0ABV3RWL6_9GAMM</name>
<organism evidence="3 4">
    <name type="scientific">Spiribacter roseus</name>
    <dbReference type="NCBI Taxonomy" id="1855875"/>
    <lineage>
        <taxon>Bacteria</taxon>
        <taxon>Pseudomonadati</taxon>
        <taxon>Pseudomonadota</taxon>
        <taxon>Gammaproteobacteria</taxon>
        <taxon>Chromatiales</taxon>
        <taxon>Ectothiorhodospiraceae</taxon>
        <taxon>Spiribacter</taxon>
    </lineage>
</organism>
<keyword evidence="1" id="KW-0812">Transmembrane</keyword>
<keyword evidence="4" id="KW-1185">Reference proteome</keyword>
<evidence type="ECO:0000256" key="1">
    <source>
        <dbReference type="SAM" id="Phobius"/>
    </source>
</evidence>
<proteinExistence type="predicted"/>
<sequence length="69" mass="7504">MKQWIIIFMMLLGSWSGSALAQSSYGSGVMHGPGPGMMTGMMIIPIVISLLIIVVLVLLILALIKYLRQ</sequence>
<dbReference type="EMBL" id="JBAKFG010000001">
    <property type="protein sequence ID" value="MEX0372506.1"/>
    <property type="molecule type" value="Genomic_DNA"/>
</dbReference>
<keyword evidence="1" id="KW-0472">Membrane</keyword>
<gene>
    <name evidence="3" type="ORF">V6X51_03540</name>
</gene>
<evidence type="ECO:0000256" key="2">
    <source>
        <dbReference type="SAM" id="SignalP"/>
    </source>
</evidence>
<evidence type="ECO:0000313" key="4">
    <source>
        <dbReference type="Proteomes" id="UP001556636"/>
    </source>
</evidence>
<keyword evidence="2" id="KW-0732">Signal</keyword>
<keyword evidence="1" id="KW-1133">Transmembrane helix</keyword>
<reference evidence="3 4" key="1">
    <citation type="submission" date="2024-02" db="EMBL/GenBank/DDBJ databases">
        <title>New especies of Spiribacter isolated from saline water.</title>
        <authorList>
            <person name="Leon M.J."/>
            <person name="De La Haba R."/>
            <person name="Sanchez-Porro C."/>
            <person name="Ventosa A."/>
        </authorList>
    </citation>
    <scope>NUCLEOTIDE SEQUENCE [LARGE SCALE GENOMIC DNA]</scope>
    <source>
        <strain evidence="4">ag22IC6-196</strain>
    </source>
</reference>
<feature type="transmembrane region" description="Helical" evidence="1">
    <location>
        <begin position="37"/>
        <end position="64"/>
    </location>
</feature>
<accession>A0ABV3RWL6</accession>
<dbReference type="Proteomes" id="UP001556636">
    <property type="component" value="Unassembled WGS sequence"/>
</dbReference>
<comment type="caution">
    <text evidence="3">The sequence shown here is derived from an EMBL/GenBank/DDBJ whole genome shotgun (WGS) entry which is preliminary data.</text>
</comment>
<evidence type="ECO:0000313" key="3">
    <source>
        <dbReference type="EMBL" id="MEX0372506.1"/>
    </source>
</evidence>
<dbReference type="RefSeq" id="WP_198515265.1">
    <property type="nucleotide sequence ID" value="NZ_CP016382.1"/>
</dbReference>
<protein>
    <submittedName>
        <fullName evidence="3">Uncharacterized protein</fullName>
    </submittedName>
</protein>